<evidence type="ECO:0000256" key="1">
    <source>
        <dbReference type="SAM" id="MobiDB-lite"/>
    </source>
</evidence>
<reference evidence="2" key="2">
    <citation type="journal article" date="2015" name="Data Brief">
        <title>Shoot transcriptome of the giant reed, Arundo donax.</title>
        <authorList>
            <person name="Barrero R.A."/>
            <person name="Guerrero F.D."/>
            <person name="Moolhuijzen P."/>
            <person name="Goolsby J.A."/>
            <person name="Tidwell J."/>
            <person name="Bellgard S.E."/>
            <person name="Bellgard M.I."/>
        </authorList>
    </citation>
    <scope>NUCLEOTIDE SEQUENCE</scope>
    <source>
        <tissue evidence="2">Shoot tissue taken approximately 20 cm above the soil surface</tissue>
    </source>
</reference>
<accession>A0A0A9G844</accession>
<evidence type="ECO:0000313" key="2">
    <source>
        <dbReference type="EMBL" id="JAE20632.1"/>
    </source>
</evidence>
<dbReference type="AlphaFoldDB" id="A0A0A9G844"/>
<proteinExistence type="predicted"/>
<protein>
    <submittedName>
        <fullName evidence="2">Uncharacterized protein</fullName>
    </submittedName>
</protein>
<reference evidence="2" key="1">
    <citation type="submission" date="2014-09" db="EMBL/GenBank/DDBJ databases">
        <authorList>
            <person name="Magalhaes I.L.F."/>
            <person name="Oliveira U."/>
            <person name="Santos F.R."/>
            <person name="Vidigal T.H.D.A."/>
            <person name="Brescovit A.D."/>
            <person name="Santos A.J."/>
        </authorList>
    </citation>
    <scope>NUCLEOTIDE SEQUENCE</scope>
    <source>
        <tissue evidence="2">Shoot tissue taken approximately 20 cm above the soil surface</tissue>
    </source>
</reference>
<dbReference type="EMBL" id="GBRH01177264">
    <property type="protein sequence ID" value="JAE20632.1"/>
    <property type="molecule type" value="Transcribed_RNA"/>
</dbReference>
<feature type="region of interest" description="Disordered" evidence="1">
    <location>
        <begin position="97"/>
        <end position="117"/>
    </location>
</feature>
<organism evidence="2">
    <name type="scientific">Arundo donax</name>
    <name type="common">Giant reed</name>
    <name type="synonym">Donax arundinaceus</name>
    <dbReference type="NCBI Taxonomy" id="35708"/>
    <lineage>
        <taxon>Eukaryota</taxon>
        <taxon>Viridiplantae</taxon>
        <taxon>Streptophyta</taxon>
        <taxon>Embryophyta</taxon>
        <taxon>Tracheophyta</taxon>
        <taxon>Spermatophyta</taxon>
        <taxon>Magnoliopsida</taxon>
        <taxon>Liliopsida</taxon>
        <taxon>Poales</taxon>
        <taxon>Poaceae</taxon>
        <taxon>PACMAD clade</taxon>
        <taxon>Arundinoideae</taxon>
        <taxon>Arundineae</taxon>
        <taxon>Arundo</taxon>
    </lineage>
</organism>
<sequence>MDRSIPIPHPYDGRTPTAKWKNVSSFDFTHRIPPRPPPTCTPPDPTIALSPPQGAMGHRTLAPPPSAWSIRDGGAGTGACLYPQPVLLVRWSNPAAARWSRETTSSSKARGRQSSEDARSYLRTMLLVPGSGAVCRDRVSPGLSFVAVGPARARGEVHEGESRGTAAEIDV</sequence>
<name>A0A0A9G844_ARUDO</name>